<dbReference type="Proteomes" id="UP000095286">
    <property type="component" value="Unplaced"/>
</dbReference>
<evidence type="ECO:0000313" key="1">
    <source>
        <dbReference type="Proteomes" id="UP000095286"/>
    </source>
</evidence>
<name>A0AC35TR75_9BILA</name>
<dbReference type="WBParaSite" id="RSKR_0000317500.1">
    <property type="protein sequence ID" value="RSKR_0000317500.1"/>
    <property type="gene ID" value="RSKR_0000317500"/>
</dbReference>
<evidence type="ECO:0000313" key="2">
    <source>
        <dbReference type="WBParaSite" id="RSKR_0000317500.1"/>
    </source>
</evidence>
<sequence length="863" mass="97458">MLLSRSAFGHLRRPQCLVEHVRMYSSDPPIIIGGGGIAGLSVAYHLTELGKKVVVYDKNSIGANNASVINHGMISSPYFWQNKSLMRLAQKSHDFYEHLAKSETFAYDRCGKVFLATNEKMAWELRRMEAYAKGHGYKGVELVDCPSEMIERWPMIHSEDVILALYSPHDTRIDMVSALLELAKNLREKGVKIFENSEIKDVCIGENRTIYGCMTDSGLIETEIFVDCAGINAGRIPVKALAHEHVLVASYPCSVNALTTDKLICKGVSDNSPVICDVEKNVFLKVDKYETWCGGFVEEVMEPLANAKTGGEGNWTVPVADWDKFYPILSRLVERFPSLANSSHGNLALHYDMFTPDKSPIIGESSEVNGYFISTGFNARGLSLAPGVGEVLAKWICKKPIDIDVASIDVTRFLSMHANSKYLFQRVPEVASYVYDSTRQSYQYNSARNLRMSPIYHQLKDAGAVFGELMGYERPLWFEEPGKNNHHLYCGQDPLIGKPEWFPHVLKEYEACRERVGLIDMTSFSKFEIKGNDAEKFLQYLCSGNVNMPIGETVYTGMQNEKGGYVTDCTISRLKDNHYFVVAPTVQQLRCYVWLKQWARKMKSNVKITDVTGNYTALDLIGPSSRYLMQDISGEDMSANAFPVFHCKEISIGMGTNIRAVSISHCGELGWVLYIPNEFAGTVYDAIIKSGKEYNLRHCGYYTMRYLRIEKFYVYWGQDINERVTPVECGRAFRVEFKKPQFIGREALVKQMEEGVSKKFVQVFVQNHDMDTDPWPQGGEPIYRNGVPVGWTTSAAYAITLGKQVCLAYIENKEQTLTKSFINQGDYVIDINGRKFKVKVSLHSPNLPMISSEHPNHYVPTRT</sequence>
<organism evidence="1 2">
    <name type="scientific">Rhabditophanes sp. KR3021</name>
    <dbReference type="NCBI Taxonomy" id="114890"/>
    <lineage>
        <taxon>Eukaryota</taxon>
        <taxon>Metazoa</taxon>
        <taxon>Ecdysozoa</taxon>
        <taxon>Nematoda</taxon>
        <taxon>Chromadorea</taxon>
        <taxon>Rhabditida</taxon>
        <taxon>Tylenchina</taxon>
        <taxon>Panagrolaimomorpha</taxon>
        <taxon>Strongyloidoidea</taxon>
        <taxon>Alloionematidae</taxon>
        <taxon>Rhabditophanes</taxon>
    </lineage>
</organism>
<proteinExistence type="predicted"/>
<accession>A0AC35TR75</accession>
<reference evidence="2" key="1">
    <citation type="submission" date="2016-11" db="UniProtKB">
        <authorList>
            <consortium name="WormBaseParasite"/>
        </authorList>
    </citation>
    <scope>IDENTIFICATION</scope>
    <source>
        <strain evidence="2">KR3021</strain>
    </source>
</reference>
<protein>
    <submittedName>
        <fullName evidence="2">DAO domain-containing protein</fullName>
    </submittedName>
</protein>